<dbReference type="Gene3D" id="3.30.559.30">
    <property type="entry name" value="Nonribosomal peptide synthetase, condensation domain"/>
    <property type="match status" value="1"/>
</dbReference>
<evidence type="ECO:0000313" key="5">
    <source>
        <dbReference type="Proteomes" id="UP000319219"/>
    </source>
</evidence>
<protein>
    <submittedName>
        <fullName evidence="4">AMP-binding protein</fullName>
    </submittedName>
</protein>
<dbReference type="Gene3D" id="3.40.50.980">
    <property type="match status" value="2"/>
</dbReference>
<name>A0ABY3AWX0_9BACL</name>
<keyword evidence="1" id="KW-0677">Repeat</keyword>
<feature type="domain" description="AMP-dependent synthetase/ligase" evidence="2">
    <location>
        <begin position="111"/>
        <end position="393"/>
    </location>
</feature>
<dbReference type="Pfam" id="PF00668">
    <property type="entry name" value="Condensation"/>
    <property type="match status" value="1"/>
</dbReference>
<dbReference type="InterPro" id="IPR000873">
    <property type="entry name" value="AMP-dep_synth/lig_dom"/>
</dbReference>
<dbReference type="PANTHER" id="PTHR45527:SF1">
    <property type="entry name" value="FATTY ACID SYNTHASE"/>
    <property type="match status" value="1"/>
</dbReference>
<feature type="non-terminal residue" evidence="4">
    <location>
        <position position="1"/>
    </location>
</feature>
<dbReference type="Proteomes" id="UP000319219">
    <property type="component" value="Unassembled WGS sequence"/>
</dbReference>
<evidence type="ECO:0000313" key="4">
    <source>
        <dbReference type="EMBL" id="TQR90639.1"/>
    </source>
</evidence>
<evidence type="ECO:0000256" key="1">
    <source>
        <dbReference type="ARBA" id="ARBA00022737"/>
    </source>
</evidence>
<sequence>QIEQLGSSEEDSFRITGTESVEQTNYDFNVVVLPGNTIHMSFGYNALAFERESVEQIRGHLVQLLEQVIANPNISVQELGMVTAQEREQIVEVWGNTAAIYPSEQTIHGLFESQTAQTPEQTALFFEGEQLTYRELNERANRLARTLRSQGVTKDRLVGLMTERSVDMIVGIFGILKAGGAYVPIDPTYPEERIRYMLDDSGANLLLTQSHLVNKVAFDGNMLMLDGAQSVYHEDGSNLEPLSGPNDLAYVIYTSGTTGQPKGVMLEHHGLCNLKTYFDQTLQIRASDHALLFASYSFDAACWEIFQALFCGATLYVPTTETILNYERFEQYMADHRITVAALPPTYAVYLEPGRMPHLRILFTAGSASSTELVYKWKDQVAYYNGYGPTENS</sequence>
<keyword evidence="5" id="KW-1185">Reference proteome</keyword>
<dbReference type="RefSeq" id="WP_142614973.1">
    <property type="nucleotide sequence ID" value="NZ_VIJZ01000039.1"/>
</dbReference>
<dbReference type="SUPFAM" id="SSF56801">
    <property type="entry name" value="Acetyl-CoA synthetase-like"/>
    <property type="match status" value="1"/>
</dbReference>
<feature type="non-terminal residue" evidence="4">
    <location>
        <position position="393"/>
    </location>
</feature>
<accession>A0ABY3AWX0</accession>
<dbReference type="EMBL" id="VIJZ01000039">
    <property type="protein sequence ID" value="TQR90639.1"/>
    <property type="molecule type" value="Genomic_DNA"/>
</dbReference>
<gene>
    <name evidence="4" type="ORF">FKV70_25805</name>
</gene>
<dbReference type="PRINTS" id="PR00154">
    <property type="entry name" value="AMPBINDING"/>
</dbReference>
<reference evidence="4 5" key="1">
    <citation type="submission" date="2019-07" db="EMBL/GenBank/DDBJ databases">
        <title>Paenibacillus ottowii sp. nov. isolated from a fermentation system processing bovine manure.</title>
        <authorList>
            <person name="Velazquez L.F."/>
            <person name="Rajbanshi S."/>
            <person name="Guan S."/>
            <person name="Hinchee M."/>
            <person name="Welsh A."/>
        </authorList>
    </citation>
    <scope>NUCLEOTIDE SEQUENCE [LARGE SCALE GENOMIC DNA]</scope>
    <source>
        <strain evidence="4 5">MS2379</strain>
    </source>
</reference>
<dbReference type="PROSITE" id="PS00455">
    <property type="entry name" value="AMP_BINDING"/>
    <property type="match status" value="1"/>
</dbReference>
<dbReference type="SUPFAM" id="SSF52777">
    <property type="entry name" value="CoA-dependent acyltransferases"/>
    <property type="match status" value="1"/>
</dbReference>
<proteinExistence type="predicted"/>
<comment type="caution">
    <text evidence="4">The sequence shown here is derived from an EMBL/GenBank/DDBJ whole genome shotgun (WGS) entry which is preliminary data.</text>
</comment>
<dbReference type="InterPro" id="IPR020845">
    <property type="entry name" value="AMP-binding_CS"/>
</dbReference>
<dbReference type="PANTHER" id="PTHR45527">
    <property type="entry name" value="NONRIBOSOMAL PEPTIDE SYNTHETASE"/>
    <property type="match status" value="1"/>
</dbReference>
<dbReference type="InterPro" id="IPR020459">
    <property type="entry name" value="AMP-binding"/>
</dbReference>
<feature type="domain" description="Condensation" evidence="3">
    <location>
        <begin position="12"/>
        <end position="91"/>
    </location>
</feature>
<dbReference type="InterPro" id="IPR001242">
    <property type="entry name" value="Condensation_dom"/>
</dbReference>
<dbReference type="Pfam" id="PF00501">
    <property type="entry name" value="AMP-binding"/>
    <property type="match status" value="1"/>
</dbReference>
<evidence type="ECO:0000259" key="2">
    <source>
        <dbReference type="Pfam" id="PF00501"/>
    </source>
</evidence>
<evidence type="ECO:0000259" key="3">
    <source>
        <dbReference type="Pfam" id="PF00668"/>
    </source>
</evidence>
<organism evidence="4 5">
    <name type="scientific">Paenibacillus ottowii</name>
    <dbReference type="NCBI Taxonomy" id="2315729"/>
    <lineage>
        <taxon>Bacteria</taxon>
        <taxon>Bacillati</taxon>
        <taxon>Bacillota</taxon>
        <taxon>Bacilli</taxon>
        <taxon>Bacillales</taxon>
        <taxon>Paenibacillaceae</taxon>
        <taxon>Paenibacillus</taxon>
    </lineage>
</organism>